<dbReference type="AlphaFoldDB" id="I2Q036"/>
<evidence type="ECO:0000313" key="1">
    <source>
        <dbReference type="EMBL" id="EIG53142.1"/>
    </source>
</evidence>
<organism evidence="1">
    <name type="scientific">Desulfovibrio sp. U5L</name>
    <dbReference type="NCBI Taxonomy" id="596152"/>
    <lineage>
        <taxon>Bacteria</taxon>
        <taxon>Pseudomonadati</taxon>
        <taxon>Thermodesulfobacteriota</taxon>
        <taxon>Desulfovibrionia</taxon>
        <taxon>Desulfovibrionales</taxon>
        <taxon>Desulfovibrionaceae</taxon>
        <taxon>Desulfovibrio</taxon>
    </lineage>
</organism>
<name>I2Q036_9BACT</name>
<reference evidence="1" key="1">
    <citation type="submission" date="2011-11" db="EMBL/GenBank/DDBJ databases">
        <title>Improved High-Quality Draft sequence of Desulfovibrio sp. U5L.</title>
        <authorList>
            <consortium name="US DOE Joint Genome Institute"/>
            <person name="Lucas S."/>
            <person name="Han J."/>
            <person name="Lapidus A."/>
            <person name="Cheng J.-F."/>
            <person name="Goodwin L."/>
            <person name="Pitluck S."/>
            <person name="Peters L."/>
            <person name="Ovchinnikova G."/>
            <person name="Held B."/>
            <person name="Detter J.C."/>
            <person name="Han C."/>
            <person name="Tapia R."/>
            <person name="Land M."/>
            <person name="Hauser L."/>
            <person name="Kyrpides N."/>
            <person name="Ivanova N."/>
            <person name="Pagani I."/>
            <person name="Gabster J."/>
            <person name="Walker C."/>
            <person name="Stolyar S."/>
            <person name="Stahl D."/>
            <person name="Arkin A."/>
            <person name="Dehal P."/>
            <person name="Hazen T."/>
            <person name="Woyke T."/>
        </authorList>
    </citation>
    <scope>NUCLEOTIDE SEQUENCE [LARGE SCALE GENOMIC DNA]</scope>
    <source>
        <strain evidence="1">U5L</strain>
    </source>
</reference>
<proteinExistence type="predicted"/>
<dbReference type="HOGENOM" id="CLU_1989076_0_0_7"/>
<dbReference type="EMBL" id="JH600068">
    <property type="protein sequence ID" value="EIG53142.1"/>
    <property type="molecule type" value="Genomic_DNA"/>
</dbReference>
<sequence length="125" mass="13843">MSEFSRKLDHHNGEAILKVYRRAFPSERAYCIKQIDAWKFSEEHNPDFTGCIAKAALEAYNHLGMGGIVVSGSQMARRCADLATCIQEGIDDLIHAKAAPEERRSVVGEAVVRLGDVKRTVELLG</sequence>
<gene>
    <name evidence="1" type="ORF">DesU5LDRAFT_1456</name>
</gene>
<protein>
    <submittedName>
        <fullName evidence="1">Uncharacterized protein</fullName>
    </submittedName>
</protein>
<accession>I2Q036</accession>